<dbReference type="PANTHER" id="PTHR10773:SF19">
    <property type="match status" value="1"/>
</dbReference>
<name>A0A9N9R9T8_9NEOP</name>
<evidence type="ECO:0000313" key="2">
    <source>
        <dbReference type="EMBL" id="CAG9793256.1"/>
    </source>
</evidence>
<reference evidence="2" key="1">
    <citation type="submission" date="2021-12" db="EMBL/GenBank/DDBJ databases">
        <authorList>
            <person name="King R."/>
        </authorList>
    </citation>
    <scope>NUCLEOTIDE SEQUENCE</scope>
</reference>
<keyword evidence="3" id="KW-1185">Reference proteome</keyword>
<sequence length="183" mass="20055">MHKINLSFGYPKSDTCATCDAGYSNEEHKANYYAAVEAMQVARKKPTSGEDVLYITVDLQQTMPLPKLTTSKAFYLRQVWFYNLGIHVIDGTSKEKAVCCTWTEDVADRGSSEVASALLKFVEAAYMEIAPFQNNTSERENITQSGLEPAASSSKVSPHIGIVDELQPESEAVIPSTSCSQST</sequence>
<dbReference type="AlphaFoldDB" id="A0A9N9R9T8"/>
<dbReference type="OrthoDB" id="6747067at2759"/>
<dbReference type="Proteomes" id="UP001153714">
    <property type="component" value="Chromosome 5"/>
</dbReference>
<dbReference type="PANTHER" id="PTHR10773">
    <property type="entry name" value="DNA-DIRECTED RNA POLYMERASES I, II, AND III SUBUNIT RPABC2"/>
    <property type="match status" value="1"/>
</dbReference>
<dbReference type="EMBL" id="OU893336">
    <property type="protein sequence ID" value="CAG9793256.1"/>
    <property type="molecule type" value="Genomic_DNA"/>
</dbReference>
<feature type="region of interest" description="Disordered" evidence="1">
    <location>
        <begin position="137"/>
        <end position="158"/>
    </location>
</feature>
<reference evidence="2" key="2">
    <citation type="submission" date="2022-10" db="EMBL/GenBank/DDBJ databases">
        <authorList>
            <consortium name="ENA_rothamsted_submissions"/>
            <consortium name="culmorum"/>
            <person name="King R."/>
        </authorList>
    </citation>
    <scope>NUCLEOTIDE SEQUENCE</scope>
</reference>
<evidence type="ECO:0000313" key="3">
    <source>
        <dbReference type="Proteomes" id="UP001153714"/>
    </source>
</evidence>
<organism evidence="2 3">
    <name type="scientific">Diatraea saccharalis</name>
    <name type="common">sugarcane borer</name>
    <dbReference type="NCBI Taxonomy" id="40085"/>
    <lineage>
        <taxon>Eukaryota</taxon>
        <taxon>Metazoa</taxon>
        <taxon>Ecdysozoa</taxon>
        <taxon>Arthropoda</taxon>
        <taxon>Hexapoda</taxon>
        <taxon>Insecta</taxon>
        <taxon>Pterygota</taxon>
        <taxon>Neoptera</taxon>
        <taxon>Endopterygota</taxon>
        <taxon>Lepidoptera</taxon>
        <taxon>Glossata</taxon>
        <taxon>Ditrysia</taxon>
        <taxon>Pyraloidea</taxon>
        <taxon>Crambidae</taxon>
        <taxon>Crambinae</taxon>
        <taxon>Diatraea</taxon>
    </lineage>
</organism>
<proteinExistence type="predicted"/>
<feature type="compositionally biased region" description="Polar residues" evidence="1">
    <location>
        <begin position="137"/>
        <end position="156"/>
    </location>
</feature>
<accession>A0A9N9R9T8</accession>
<evidence type="ECO:0000256" key="1">
    <source>
        <dbReference type="SAM" id="MobiDB-lite"/>
    </source>
</evidence>
<protein>
    <submittedName>
        <fullName evidence="2">Uncharacterized protein</fullName>
    </submittedName>
</protein>
<gene>
    <name evidence="2" type="ORF">DIATSA_LOCUS10716</name>
</gene>